<evidence type="ECO:0000313" key="1">
    <source>
        <dbReference type="EMBL" id="PUD74074.1"/>
    </source>
</evidence>
<organism evidence="1 2">
    <name type="scientific">Helicobacter pylori</name>
    <name type="common">Campylobacter pylori</name>
    <dbReference type="NCBI Taxonomy" id="210"/>
    <lineage>
        <taxon>Bacteria</taxon>
        <taxon>Pseudomonadati</taxon>
        <taxon>Campylobacterota</taxon>
        <taxon>Epsilonproteobacteria</taxon>
        <taxon>Campylobacterales</taxon>
        <taxon>Helicobacteraceae</taxon>
        <taxon>Helicobacter</taxon>
    </lineage>
</organism>
<proteinExistence type="predicted"/>
<dbReference type="AlphaFoldDB" id="A0A2T6V8C6"/>
<dbReference type="EMBL" id="QBQT01000450">
    <property type="protein sequence ID" value="PUD74074.1"/>
    <property type="molecule type" value="Genomic_DNA"/>
</dbReference>
<gene>
    <name evidence="1" type="ORF">C2R72_07080</name>
</gene>
<reference evidence="1 2" key="1">
    <citation type="submission" date="2018-01" db="EMBL/GenBank/DDBJ databases">
        <title>Helicobacter pylori genome-wide association study shows promise for predicting gastric cancer risk.</title>
        <authorList>
            <person name="Berthenet E."/>
            <person name="Yahara K."/>
            <person name="Thorell K."/>
            <person name="Pascoe B."/>
            <person name="Meric G."/>
            <person name="Mikhail J.M."/>
            <person name="Engstrand L."/>
            <person name="Enroth H."/>
            <person name="Burette A."/>
            <person name="Megraud F."/>
            <person name="Atherton J."/>
            <person name="Smith S."/>
            <person name="Wilkinson T.S."/>
            <person name="Hitchings M.D."/>
            <person name="Falush D."/>
            <person name="Sheppard S.K."/>
        </authorList>
    </citation>
    <scope>NUCLEOTIDE SEQUENCE [LARGE SCALE GENOMIC DNA]</scope>
    <source>
        <strain evidence="1 2">GIL237</strain>
    </source>
</reference>
<evidence type="ECO:0000313" key="2">
    <source>
        <dbReference type="Proteomes" id="UP000244700"/>
    </source>
</evidence>
<dbReference type="Proteomes" id="UP000244700">
    <property type="component" value="Unassembled WGS sequence"/>
</dbReference>
<accession>A0A2T6V8C6</accession>
<comment type="caution">
    <text evidence="1">The sequence shown here is derived from an EMBL/GenBank/DDBJ whole genome shotgun (WGS) entry which is preliminary data.</text>
</comment>
<name>A0A2T6V8C6_HELPX</name>
<protein>
    <submittedName>
        <fullName evidence="1">Uncharacterized protein</fullName>
    </submittedName>
</protein>
<sequence>MCVLRTHIGSLCVKNGDFSLEIEQNQPNQKKKKKDFHGINKILRIFMIKFRTLLSFFVFIT</sequence>